<keyword evidence="2 3" id="KW-0949">S-adenosyl-L-methionine</keyword>
<dbReference type="Pfam" id="PF13649">
    <property type="entry name" value="Methyltransf_25"/>
    <property type="match status" value="1"/>
</dbReference>
<feature type="binding site" evidence="3">
    <location>
        <begin position="65"/>
        <end position="67"/>
    </location>
    <ligand>
        <name>S-adenosyl-L-methionine</name>
        <dbReference type="ChEBI" id="CHEBI:59789"/>
    </ligand>
</feature>
<evidence type="ECO:0000259" key="4">
    <source>
        <dbReference type="Pfam" id="PF13649"/>
    </source>
</evidence>
<proteinExistence type="inferred from homology"/>
<evidence type="ECO:0000313" key="6">
    <source>
        <dbReference type="Proteomes" id="UP001595710"/>
    </source>
</evidence>
<dbReference type="CDD" id="cd02440">
    <property type="entry name" value="AdoMet_MTases"/>
    <property type="match status" value="1"/>
</dbReference>
<dbReference type="EMBL" id="JBHRYN010000022">
    <property type="protein sequence ID" value="MFC3702805.1"/>
    <property type="molecule type" value="Genomic_DNA"/>
</dbReference>
<feature type="binding site" evidence="3">
    <location>
        <position position="40"/>
    </location>
    <ligand>
        <name>S-adenosyl-L-methionine</name>
        <dbReference type="ChEBI" id="CHEBI:59789"/>
    </ligand>
</feature>
<comment type="subunit">
    <text evidence="3">Homodimer.</text>
</comment>
<reference evidence="6" key="1">
    <citation type="journal article" date="2019" name="Int. J. Syst. Evol. Microbiol.">
        <title>The Global Catalogue of Microorganisms (GCM) 10K type strain sequencing project: providing services to taxonomists for standard genome sequencing and annotation.</title>
        <authorList>
            <consortium name="The Broad Institute Genomics Platform"/>
            <consortium name="The Broad Institute Genome Sequencing Center for Infectious Disease"/>
            <person name="Wu L."/>
            <person name="Ma J."/>
        </authorList>
    </citation>
    <scope>NUCLEOTIDE SEQUENCE [LARGE SCALE GENOMIC DNA]</scope>
    <source>
        <strain evidence="6">CECT 8288</strain>
    </source>
</reference>
<dbReference type="EC" id="2.1.3.-" evidence="3"/>
<keyword evidence="1 3" id="KW-0808">Transferase</keyword>
<dbReference type="InterPro" id="IPR041698">
    <property type="entry name" value="Methyltransf_25"/>
</dbReference>
<feature type="binding site" evidence="3">
    <location>
        <position position="200"/>
    </location>
    <ligand>
        <name>S-adenosyl-L-methionine</name>
        <dbReference type="ChEBI" id="CHEBI:59789"/>
    </ligand>
</feature>
<comment type="similarity">
    <text evidence="3">Belongs to the class I-like SAM-binding methyltransferase superfamily. Cx-SAM synthase family.</text>
</comment>
<accession>A0ABV7WY63</accession>
<feature type="binding site" evidence="3">
    <location>
        <position position="133"/>
    </location>
    <ligand>
        <name>S-adenosyl-L-methionine</name>
        <dbReference type="ChEBI" id="CHEBI:59789"/>
    </ligand>
</feature>
<feature type="domain" description="Methyltransferase" evidence="4">
    <location>
        <begin position="61"/>
        <end position="159"/>
    </location>
</feature>
<dbReference type="SUPFAM" id="SSF53335">
    <property type="entry name" value="S-adenosyl-L-methionine-dependent methyltransferases"/>
    <property type="match status" value="1"/>
</dbReference>
<dbReference type="NCBIfam" id="TIGR00740">
    <property type="entry name" value="carboxy-S-adenosyl-L-methionine synthase CmoA"/>
    <property type="match status" value="1"/>
</dbReference>
<comment type="catalytic activity">
    <reaction evidence="3">
        <text>prephenate + S-adenosyl-L-methionine = carboxy-S-adenosyl-L-methionine + 3-phenylpyruvate + H2O</text>
        <dbReference type="Rhea" id="RHEA:51692"/>
        <dbReference type="ChEBI" id="CHEBI:15377"/>
        <dbReference type="ChEBI" id="CHEBI:18005"/>
        <dbReference type="ChEBI" id="CHEBI:29934"/>
        <dbReference type="ChEBI" id="CHEBI:59789"/>
        <dbReference type="ChEBI" id="CHEBI:134278"/>
    </reaction>
</comment>
<evidence type="ECO:0000313" key="5">
    <source>
        <dbReference type="EMBL" id="MFC3702805.1"/>
    </source>
</evidence>
<sequence>MSQETDNIYASPHANLSDFRFDDQVASVFPDMIKRSVPGYSHIIGCIGILAEQYATEHSRIYDLGCSLGAATMSMRHRVSAPGVMIYAVDNSEAMLKRSADYLDTEDSPVPVKTVCADISELPIENCSFAVLNFTLQFIAVEKRAATIQKIYDGMKPGGALVLSEKLTMEDTRLNQLLVDHHHDFKRANGYSDLEISQKRQAIERVLLPETAQAHIDRLTHAGFKTVSQWFQSFNFASFIAIK</sequence>
<dbReference type="PANTHER" id="PTHR43861">
    <property type="entry name" value="TRANS-ACONITATE 2-METHYLTRANSFERASE-RELATED"/>
    <property type="match status" value="1"/>
</dbReference>
<protein>
    <recommendedName>
        <fullName evidence="3">Carboxy-S-adenosyl-L-methionine synthase</fullName>
        <shortName evidence="3">Cx-SAM synthase</shortName>
        <ecNumber evidence="3">2.1.3.-</ecNumber>
    </recommendedName>
</protein>
<feature type="binding site" evidence="3">
    <location>
        <begin position="90"/>
        <end position="91"/>
    </location>
    <ligand>
        <name>S-adenosyl-L-methionine</name>
        <dbReference type="ChEBI" id="CHEBI:59789"/>
    </ligand>
</feature>
<gene>
    <name evidence="3 5" type="primary">cmoA</name>
    <name evidence="5" type="ORF">ACFOND_14280</name>
</gene>
<dbReference type="HAMAP" id="MF_01589">
    <property type="entry name" value="Cx_SAM_synthase"/>
    <property type="match status" value="1"/>
</dbReference>
<dbReference type="PIRSF" id="PIRSF006325">
    <property type="entry name" value="MeTrfase_bac"/>
    <property type="match status" value="1"/>
</dbReference>
<evidence type="ECO:0000256" key="1">
    <source>
        <dbReference type="ARBA" id="ARBA00022679"/>
    </source>
</evidence>
<organism evidence="5 6">
    <name type="scientific">Reinekea marina</name>
    <dbReference type="NCBI Taxonomy" id="1310421"/>
    <lineage>
        <taxon>Bacteria</taxon>
        <taxon>Pseudomonadati</taxon>
        <taxon>Pseudomonadota</taxon>
        <taxon>Gammaproteobacteria</taxon>
        <taxon>Oceanospirillales</taxon>
        <taxon>Saccharospirillaceae</taxon>
        <taxon>Reinekea</taxon>
    </lineage>
</organism>
<keyword evidence="6" id="KW-1185">Reference proteome</keyword>
<dbReference type="Gene3D" id="3.40.50.150">
    <property type="entry name" value="Vaccinia Virus protein VP39"/>
    <property type="match status" value="1"/>
</dbReference>
<comment type="function">
    <text evidence="3">Catalyzes the conversion of S-adenosyl-L-methionine (SAM) to carboxy-S-adenosyl-L-methionine (Cx-SAM).</text>
</comment>
<evidence type="ECO:0000256" key="3">
    <source>
        <dbReference type="HAMAP-Rule" id="MF_01589"/>
    </source>
</evidence>
<dbReference type="Proteomes" id="UP001595710">
    <property type="component" value="Unassembled WGS sequence"/>
</dbReference>
<dbReference type="InterPro" id="IPR029063">
    <property type="entry name" value="SAM-dependent_MTases_sf"/>
</dbReference>
<name>A0ABV7WY63_9GAMM</name>
<dbReference type="RefSeq" id="WP_290283262.1">
    <property type="nucleotide sequence ID" value="NZ_JBHRYN010000022.1"/>
</dbReference>
<dbReference type="PANTHER" id="PTHR43861:SF2">
    <property type="entry name" value="CARBOXY-S-ADENOSYL-L-METHIONINE SYNTHASE"/>
    <property type="match status" value="1"/>
</dbReference>
<evidence type="ECO:0000256" key="2">
    <source>
        <dbReference type="ARBA" id="ARBA00022691"/>
    </source>
</evidence>
<feature type="binding site" evidence="3">
    <location>
        <begin position="118"/>
        <end position="119"/>
    </location>
    <ligand>
        <name>S-adenosyl-L-methionine</name>
        <dbReference type="ChEBI" id="CHEBI:59789"/>
    </ligand>
</feature>
<comment type="caution">
    <text evidence="5">The sequence shown here is derived from an EMBL/GenBank/DDBJ whole genome shotgun (WGS) entry which is preliminary data.</text>
</comment>
<dbReference type="NCBIfam" id="NF011995">
    <property type="entry name" value="PRK15451.1"/>
    <property type="match status" value="1"/>
</dbReference>
<dbReference type="InterPro" id="IPR005271">
    <property type="entry name" value="CmoA"/>
</dbReference>